<sequence length="34" mass="3683">ITPICLWGNNVFTASIEGIKSLSPEMIYALSNLS</sequence>
<organism evidence="1">
    <name type="scientific">marine sediment metagenome</name>
    <dbReference type="NCBI Taxonomy" id="412755"/>
    <lineage>
        <taxon>unclassified sequences</taxon>
        <taxon>metagenomes</taxon>
        <taxon>ecological metagenomes</taxon>
    </lineage>
</organism>
<dbReference type="AlphaFoldDB" id="X0SSJ9"/>
<accession>X0SSJ9</accession>
<feature type="non-terminal residue" evidence="1">
    <location>
        <position position="1"/>
    </location>
</feature>
<protein>
    <submittedName>
        <fullName evidence="1">Uncharacterized protein</fullName>
    </submittedName>
</protein>
<reference evidence="1" key="1">
    <citation type="journal article" date="2014" name="Front. Microbiol.">
        <title>High frequency of phylogenetically diverse reductive dehalogenase-homologous genes in deep subseafloor sedimentary metagenomes.</title>
        <authorList>
            <person name="Kawai M."/>
            <person name="Futagami T."/>
            <person name="Toyoda A."/>
            <person name="Takaki Y."/>
            <person name="Nishi S."/>
            <person name="Hori S."/>
            <person name="Arai W."/>
            <person name="Tsubouchi T."/>
            <person name="Morono Y."/>
            <person name="Uchiyama I."/>
            <person name="Ito T."/>
            <person name="Fujiyama A."/>
            <person name="Inagaki F."/>
            <person name="Takami H."/>
        </authorList>
    </citation>
    <scope>NUCLEOTIDE SEQUENCE</scope>
    <source>
        <strain evidence="1">Expedition CK06-06</strain>
    </source>
</reference>
<gene>
    <name evidence="1" type="ORF">S01H1_01999</name>
</gene>
<comment type="caution">
    <text evidence="1">The sequence shown here is derived from an EMBL/GenBank/DDBJ whole genome shotgun (WGS) entry which is preliminary data.</text>
</comment>
<proteinExistence type="predicted"/>
<name>X0SSJ9_9ZZZZ</name>
<dbReference type="EMBL" id="BARS01000918">
    <property type="protein sequence ID" value="GAF84133.1"/>
    <property type="molecule type" value="Genomic_DNA"/>
</dbReference>
<evidence type="ECO:0000313" key="1">
    <source>
        <dbReference type="EMBL" id="GAF84133.1"/>
    </source>
</evidence>